<gene>
    <name evidence="3" type="ORF">HY221_01485</name>
</gene>
<dbReference type="CDD" id="cd00688">
    <property type="entry name" value="ISOPREN_C2_like"/>
    <property type="match status" value="1"/>
</dbReference>
<dbReference type="InterPro" id="IPR036116">
    <property type="entry name" value="FN3_sf"/>
</dbReference>
<feature type="transmembrane region" description="Helical" evidence="1">
    <location>
        <begin position="12"/>
        <end position="31"/>
    </location>
</feature>
<dbReference type="Pfam" id="PF00041">
    <property type="entry name" value="fn3"/>
    <property type="match status" value="1"/>
</dbReference>
<dbReference type="EMBL" id="JACQCR010000033">
    <property type="protein sequence ID" value="MBI3630987.1"/>
    <property type="molecule type" value="Genomic_DNA"/>
</dbReference>
<dbReference type="Gene3D" id="2.60.40.10">
    <property type="entry name" value="Immunoglobulins"/>
    <property type="match status" value="2"/>
</dbReference>
<proteinExistence type="predicted"/>
<dbReference type="InterPro" id="IPR003961">
    <property type="entry name" value="FN3_dom"/>
</dbReference>
<dbReference type="SMART" id="SM00060">
    <property type="entry name" value="FN3"/>
    <property type="match status" value="1"/>
</dbReference>
<name>A0A932VPL2_9BACT</name>
<comment type="caution">
    <text evidence="3">The sequence shown here is derived from an EMBL/GenBank/DDBJ whole genome shotgun (WGS) entry which is preliminary data.</text>
</comment>
<evidence type="ECO:0000313" key="3">
    <source>
        <dbReference type="EMBL" id="MBI3630987.1"/>
    </source>
</evidence>
<keyword evidence="1" id="KW-1133">Transmembrane helix</keyword>
<keyword evidence="1" id="KW-0812">Transmembrane</keyword>
<dbReference type="Gene3D" id="1.50.10.20">
    <property type="match status" value="2"/>
</dbReference>
<protein>
    <submittedName>
        <fullName evidence="3">Fibronectin type III domain-containing protein</fullName>
    </submittedName>
</protein>
<dbReference type="InterPro" id="IPR013783">
    <property type="entry name" value="Ig-like_fold"/>
</dbReference>
<organism evidence="3 4">
    <name type="scientific">Candidatus Sungiibacteriota bacterium</name>
    <dbReference type="NCBI Taxonomy" id="2750080"/>
    <lineage>
        <taxon>Bacteria</taxon>
        <taxon>Candidatus Sungiibacteriota</taxon>
    </lineage>
</organism>
<evidence type="ECO:0000313" key="4">
    <source>
        <dbReference type="Proteomes" id="UP000753196"/>
    </source>
</evidence>
<feature type="domain" description="Fibronectin type-III" evidence="2">
    <location>
        <begin position="928"/>
        <end position="1027"/>
    </location>
</feature>
<dbReference type="SUPFAM" id="SSF48239">
    <property type="entry name" value="Terpenoid cyclases/Protein prenyltransferases"/>
    <property type="match status" value="1"/>
</dbReference>
<dbReference type="AlphaFoldDB" id="A0A932VPL2"/>
<accession>A0A932VPL2</accession>
<evidence type="ECO:0000259" key="2">
    <source>
        <dbReference type="PROSITE" id="PS50853"/>
    </source>
</evidence>
<dbReference type="SUPFAM" id="SSF49265">
    <property type="entry name" value="Fibronectin type III"/>
    <property type="match status" value="1"/>
</dbReference>
<dbReference type="CDD" id="cd00063">
    <property type="entry name" value="FN3"/>
    <property type="match status" value="1"/>
</dbReference>
<sequence>MEQKPHNYYEILIACVVMIAGGIVFPLSVLAQKNEASEMSATTSALFSLGLTEAQIRKLPHQKTLEEWTRELEPPEHKIDLRATPAQKPLKAVAMPPDAAVMDIKASPTKTKSGAASPLAVSLNAALANVDTGVAILDNGLNFLRASQTASSSWSHYGDSSAISDTVAVLDVFSMLGLASDTAATSGVAWLGSQFPDNTLQAAQKFWMLARSGQDVSYSFDAIVQRINDNDGGFGYDRKYRSDVSATAAMLETITASNYTGDGDNPDFIKISAILFLLNNQNSNGGWGEFIIDPSATRQTTAALGALFPYRNATLNSSNGTIVIKDYVSRGLDYLKNTQSADGTWNTDLVETALAYEILHRYDIPLANEDAAFQYLKAAQAADGSFGNQNPYATALSLKALSYRLLDKRPDLVITDITVSGTLVSRSSVSLTVTVKNIGNSAISKAQIYNVTANYNWRPQGYDLLPWGMTLAPGEQVNFTFPYYSTYQLLGDTEFKFYVEGERESNYDNNWKNKILMVASDPGGKPAHTVYFIAQKYDMYGSAALNVRWPKRDDPNLAAYEVMYRKQGTTPWNFVRVDKAWNGGFICCFDEGVTYEINVGVLYPDQTTVEYFTDFMTLVTMSGNPALYTGGASGKVTFNEKPFSYANTFAYGRFGASDQDGNIAYPAMPNGTSAAWASDPQYDPIATKFPVPMGATTSGIRIATRLADDTSPPRITDLEIQETYGSDVLYNYGTPVHLLLFANDDKGLHDADFWYFEPATSQWIYLQTATSSYGYIRTPWTIGPDLLGTGYKIRAIARDWKGNSSAPSEWGPFEIRRGVNIPPTIKITKPDSAGNRADATSTIAWDDSDPDSNAMISLYYDTDATGTDGTMITSGISEDSPVNSYVWDTSAVAAGNYYIYGVIDDGATKAVSYSTGSTTIAHATVLAPPGPPTNLFGISVHQTKTRLTWDAPLNTGDRPLTGYRIERKLPSEALFSVIVPDTATTTTVYVDTDLATSTLYEYGVRSLTSAGQSATTSNIVDVRTLDPDAGISSRIGTVKDVGLALHDGSRYILAAGSMFRSLGFQPDTFIFNISDGASIMLVSPDKKELQNSLGIPTTCEANRSVLMLAMLPNASIPQITVTPSGACSGI</sequence>
<keyword evidence="1" id="KW-0472">Membrane</keyword>
<dbReference type="Pfam" id="PF07705">
    <property type="entry name" value="CARDB"/>
    <property type="match status" value="1"/>
</dbReference>
<dbReference type="PROSITE" id="PS50853">
    <property type="entry name" value="FN3"/>
    <property type="match status" value="1"/>
</dbReference>
<evidence type="ECO:0000256" key="1">
    <source>
        <dbReference type="SAM" id="Phobius"/>
    </source>
</evidence>
<reference evidence="3" key="1">
    <citation type="submission" date="2020-07" db="EMBL/GenBank/DDBJ databases">
        <title>Huge and variable diversity of episymbiotic CPR bacteria and DPANN archaea in groundwater ecosystems.</title>
        <authorList>
            <person name="He C.Y."/>
            <person name="Keren R."/>
            <person name="Whittaker M."/>
            <person name="Farag I.F."/>
            <person name="Doudna J."/>
            <person name="Cate J.H.D."/>
            <person name="Banfield J.F."/>
        </authorList>
    </citation>
    <scope>NUCLEOTIDE SEQUENCE</scope>
    <source>
        <strain evidence="3">NC_groundwater_973_Pr1_S-0.2um_54_13</strain>
    </source>
</reference>
<dbReference type="InterPro" id="IPR008930">
    <property type="entry name" value="Terpenoid_cyclase/PrenylTrfase"/>
</dbReference>
<dbReference type="Proteomes" id="UP000753196">
    <property type="component" value="Unassembled WGS sequence"/>
</dbReference>
<dbReference type="InterPro" id="IPR011635">
    <property type="entry name" value="CARDB"/>
</dbReference>